<comment type="caution">
    <text evidence="2">The sequence shown here is derived from an EMBL/GenBank/DDBJ whole genome shotgun (WGS) entry which is preliminary data.</text>
</comment>
<evidence type="ECO:0000313" key="2">
    <source>
        <dbReference type="EMBL" id="CAH0531257.1"/>
    </source>
</evidence>
<keyword evidence="3" id="KW-1185">Reference proteome</keyword>
<evidence type="ECO:0000313" key="3">
    <source>
        <dbReference type="Proteomes" id="UP000838160"/>
    </source>
</evidence>
<feature type="coiled-coil region" evidence="1">
    <location>
        <begin position="283"/>
        <end position="317"/>
    </location>
</feature>
<protein>
    <recommendedName>
        <fullName evidence="4">KfrA N-terminal DNA-binding domain-containing protein</fullName>
    </recommendedName>
</protein>
<evidence type="ECO:0008006" key="4">
    <source>
        <dbReference type="Google" id="ProtNLM"/>
    </source>
</evidence>
<dbReference type="EMBL" id="CAKLCM010000005">
    <property type="protein sequence ID" value="CAH0531257.1"/>
    <property type="molecule type" value="Genomic_DNA"/>
</dbReference>
<dbReference type="Proteomes" id="UP000838160">
    <property type="component" value="Unassembled WGS sequence"/>
</dbReference>
<sequence length="422" mass="47801">MEQNKSIGRPGIEPQRYHNQIQQWLNDGMGINAITATMLQKAIGGQYKKAVTILDEFKAGYETKELSELPEPPEQLNNALNAASLEIWRLLWNQKNAEVNAARSEFEQEKSGLMSLAAERLELIDNLEEQLEQLRQVEQAANEKLALLSNENHDKDQELASLRERLQARDLQIEQGKQSVAELNERLTTEQSKHDAQLESTHKQHLDEMVGLRNELESKFVEIDSLQEQLTDALAKLKVSDLRVTDLTDQLADTKELADGLNQSLSEQQVRLMDEIEIEHNKLVESEKALAVMETKLANAEANASVASSRADKLQSELLSLAKSWKDDESSEEVALTDEQKQQINERLVSLDERGFTERDVIDAFHRLEKVFLEQIGGGVSFNNVLYAFSTWLQTCDDDAVVISTLSNVRVLRRLIDDELAK</sequence>
<dbReference type="RefSeq" id="WP_237487276.1">
    <property type="nucleotide sequence ID" value="NZ_CAKLCM010000005.1"/>
</dbReference>
<name>A0ABM8ZPE4_9VIBR</name>
<organism evidence="2 3">
    <name type="scientific">Vibrio hippocampi</name>
    <dbReference type="NCBI Taxonomy" id="654686"/>
    <lineage>
        <taxon>Bacteria</taxon>
        <taxon>Pseudomonadati</taxon>
        <taxon>Pseudomonadota</taxon>
        <taxon>Gammaproteobacteria</taxon>
        <taxon>Vibrionales</taxon>
        <taxon>Vibrionaceae</taxon>
        <taxon>Vibrio</taxon>
    </lineage>
</organism>
<feature type="coiled-coil region" evidence="1">
    <location>
        <begin position="113"/>
        <end position="229"/>
    </location>
</feature>
<gene>
    <name evidence="2" type="ORF">VHP8226_04194</name>
</gene>
<keyword evidence="1" id="KW-0175">Coiled coil</keyword>
<evidence type="ECO:0000256" key="1">
    <source>
        <dbReference type="SAM" id="Coils"/>
    </source>
</evidence>
<accession>A0ABM8ZPE4</accession>
<proteinExistence type="predicted"/>
<reference evidence="2" key="1">
    <citation type="submission" date="2021-12" db="EMBL/GenBank/DDBJ databases">
        <authorList>
            <person name="Rodrigo-Torres L."/>
            <person name="Arahal R. D."/>
            <person name="Lucena T."/>
        </authorList>
    </citation>
    <scope>NUCLEOTIDE SEQUENCE</scope>
    <source>
        <strain evidence="2">CECT 8226</strain>
    </source>
</reference>